<organism evidence="2">
    <name type="scientific">uncultured Leptolyngbya sp</name>
    <dbReference type="NCBI Taxonomy" id="332963"/>
    <lineage>
        <taxon>Bacteria</taxon>
        <taxon>Bacillati</taxon>
        <taxon>Cyanobacteriota</taxon>
        <taxon>Cyanophyceae</taxon>
        <taxon>Leptolyngbyales</taxon>
        <taxon>Leptolyngbyaceae</taxon>
        <taxon>Leptolyngbya group</taxon>
        <taxon>Leptolyngbya</taxon>
        <taxon>environmental samples</taxon>
    </lineage>
</organism>
<dbReference type="Pfam" id="PF13612">
    <property type="entry name" value="DDE_Tnp_1_3"/>
    <property type="match status" value="1"/>
</dbReference>
<feature type="domain" description="Transposase DDE" evidence="1">
    <location>
        <begin position="65"/>
        <end position="187"/>
    </location>
</feature>
<dbReference type="EMBL" id="CADCTY010001599">
    <property type="protein sequence ID" value="CAA9377357.1"/>
    <property type="molecule type" value="Genomic_DNA"/>
</dbReference>
<name>A0A6J4NAH0_9CYAN</name>
<dbReference type="AlphaFoldDB" id="A0A6J4NAH0"/>
<protein>
    <submittedName>
        <fullName evidence="2">Mobile element protein</fullName>
    </submittedName>
</protein>
<gene>
    <name evidence="2" type="ORF">AVDCRST_MAG94-4642</name>
</gene>
<dbReference type="InterPro" id="IPR025668">
    <property type="entry name" value="Tnp_DDE_dom"/>
</dbReference>
<accession>A0A6J4NAH0</accession>
<evidence type="ECO:0000259" key="1">
    <source>
        <dbReference type="Pfam" id="PF13612"/>
    </source>
</evidence>
<evidence type="ECO:0000313" key="2">
    <source>
        <dbReference type="EMBL" id="CAA9377357.1"/>
    </source>
</evidence>
<reference evidence="2" key="1">
    <citation type="submission" date="2020-02" db="EMBL/GenBank/DDBJ databases">
        <authorList>
            <person name="Meier V. D."/>
        </authorList>
    </citation>
    <scope>NUCLEOTIDE SEQUENCE</scope>
    <source>
        <strain evidence="2">AVDCRST_MAG94</strain>
    </source>
</reference>
<dbReference type="NCBIfam" id="NF033520">
    <property type="entry name" value="transpos_IS982"/>
    <property type="match status" value="1"/>
</dbReference>
<proteinExistence type="predicted"/>
<sequence>MSLSEVMTIAVAFHGSGFRTFKAFYTLCVLPHWRHAFPNLVSYSRFIELLPWCLMLLCCFLHTRKGDCTGIAFIDSTPLNACHPCRAHAHKVFQGQARWGKNSVGWHFGFKLHLIVNDQGELLAFKLTPANTDDRKPVPDMTQDLLGKLFGDRGYVSQALFEQLYERGLQLITKSKKNMKNRLVKLMIRFCCASEH</sequence>